<dbReference type="AlphaFoldDB" id="A0A1R3K3S5"/>
<dbReference type="OrthoDB" id="1635367at2759"/>
<sequence length="69" mass="7677">MSKEEVFIGSIDQGNTSTRFILYDKSARPIGSHQVKFTQCYPEAGWFPEDFGLAAVKLSCSAFGVDFCF</sequence>
<organism evidence="1 2">
    <name type="scientific">Corchorus capsularis</name>
    <name type="common">Jute</name>
    <dbReference type="NCBI Taxonomy" id="210143"/>
    <lineage>
        <taxon>Eukaryota</taxon>
        <taxon>Viridiplantae</taxon>
        <taxon>Streptophyta</taxon>
        <taxon>Embryophyta</taxon>
        <taxon>Tracheophyta</taxon>
        <taxon>Spermatophyta</taxon>
        <taxon>Magnoliopsida</taxon>
        <taxon>eudicotyledons</taxon>
        <taxon>Gunneridae</taxon>
        <taxon>Pentapetalae</taxon>
        <taxon>rosids</taxon>
        <taxon>malvids</taxon>
        <taxon>Malvales</taxon>
        <taxon>Malvaceae</taxon>
        <taxon>Grewioideae</taxon>
        <taxon>Apeibeae</taxon>
        <taxon>Corchorus</taxon>
    </lineage>
</organism>
<evidence type="ECO:0000313" key="2">
    <source>
        <dbReference type="Proteomes" id="UP000188268"/>
    </source>
</evidence>
<comment type="caution">
    <text evidence="1">The sequence shown here is derived from an EMBL/GenBank/DDBJ whole genome shotgun (WGS) entry which is preliminary data.</text>
</comment>
<dbReference type="Proteomes" id="UP000188268">
    <property type="component" value="Unassembled WGS sequence"/>
</dbReference>
<name>A0A1R3K3S5_COCAP</name>
<dbReference type="Gramene" id="OMP01739">
    <property type="protein sequence ID" value="OMP01739"/>
    <property type="gene ID" value="CCACVL1_03013"/>
</dbReference>
<evidence type="ECO:0008006" key="3">
    <source>
        <dbReference type="Google" id="ProtNLM"/>
    </source>
</evidence>
<protein>
    <recommendedName>
        <fullName evidence="3">Carbohydrate kinase FGGY N-terminal domain-containing protein</fullName>
    </recommendedName>
</protein>
<dbReference type="InterPro" id="IPR043129">
    <property type="entry name" value="ATPase_NBD"/>
</dbReference>
<gene>
    <name evidence="1" type="ORF">CCACVL1_03013</name>
</gene>
<dbReference type="Gene3D" id="3.30.420.40">
    <property type="match status" value="1"/>
</dbReference>
<dbReference type="EMBL" id="AWWV01006355">
    <property type="protein sequence ID" value="OMP01739.1"/>
    <property type="molecule type" value="Genomic_DNA"/>
</dbReference>
<reference evidence="1 2" key="1">
    <citation type="submission" date="2013-09" db="EMBL/GenBank/DDBJ databases">
        <title>Corchorus capsularis genome sequencing.</title>
        <authorList>
            <person name="Alam M."/>
            <person name="Haque M.S."/>
            <person name="Islam M.S."/>
            <person name="Emdad E.M."/>
            <person name="Islam M.M."/>
            <person name="Ahmed B."/>
            <person name="Halim A."/>
            <person name="Hossen Q.M.M."/>
            <person name="Hossain M.Z."/>
            <person name="Ahmed R."/>
            <person name="Khan M.M."/>
            <person name="Islam R."/>
            <person name="Rashid M.M."/>
            <person name="Khan S.A."/>
            <person name="Rahman M.S."/>
            <person name="Alam M."/>
        </authorList>
    </citation>
    <scope>NUCLEOTIDE SEQUENCE [LARGE SCALE GENOMIC DNA]</scope>
    <source>
        <strain evidence="2">cv. CVL-1</strain>
        <tissue evidence="1">Whole seedling</tissue>
    </source>
</reference>
<keyword evidence="2" id="KW-1185">Reference proteome</keyword>
<dbReference type="STRING" id="210143.A0A1R3K3S5"/>
<proteinExistence type="predicted"/>
<dbReference type="SUPFAM" id="SSF53067">
    <property type="entry name" value="Actin-like ATPase domain"/>
    <property type="match status" value="1"/>
</dbReference>
<evidence type="ECO:0000313" key="1">
    <source>
        <dbReference type="EMBL" id="OMP01739.1"/>
    </source>
</evidence>
<accession>A0A1R3K3S5</accession>